<dbReference type="GO" id="GO:0005737">
    <property type="term" value="C:cytoplasm"/>
    <property type="evidence" value="ECO:0007669"/>
    <property type="project" value="TreeGrafter"/>
</dbReference>
<evidence type="ECO:0000313" key="2">
    <source>
        <dbReference type="EMBL" id="MCW7526103.1"/>
    </source>
</evidence>
<accession>A0AAW5VHX0</accession>
<dbReference type="Proteomes" id="UP001208912">
    <property type="component" value="Unassembled WGS sequence"/>
</dbReference>
<dbReference type="EMBL" id="JAMQPL010000002">
    <property type="protein sequence ID" value="MCW7529785.1"/>
    <property type="molecule type" value="Genomic_DNA"/>
</dbReference>
<dbReference type="SUPFAM" id="SSF56300">
    <property type="entry name" value="Metallo-dependent phosphatases"/>
    <property type="match status" value="1"/>
</dbReference>
<dbReference type="Proteomes" id="UP001208540">
    <property type="component" value="Unassembled WGS sequence"/>
</dbReference>
<keyword evidence="5" id="KW-1185">Reference proteome</keyword>
<gene>
    <name evidence="2" type="ORF">ND861_07095</name>
    <name evidence="3" type="ORF">ND862_06140</name>
</gene>
<name>A0AAW5VHX0_9LEPT</name>
<organism evidence="3 4">
    <name type="scientific">Leptospira soteropolitanensis</name>
    <dbReference type="NCBI Taxonomy" id="2950025"/>
    <lineage>
        <taxon>Bacteria</taxon>
        <taxon>Pseudomonadati</taxon>
        <taxon>Spirochaetota</taxon>
        <taxon>Spirochaetia</taxon>
        <taxon>Leptospirales</taxon>
        <taxon>Leptospiraceae</taxon>
        <taxon>Leptospira</taxon>
    </lineage>
</organism>
<evidence type="ECO:0000313" key="3">
    <source>
        <dbReference type="EMBL" id="MCW7529785.1"/>
    </source>
</evidence>
<comment type="caution">
    <text evidence="3">The sequence shown here is derived from an EMBL/GenBank/DDBJ whole genome shotgun (WGS) entry which is preliminary data.</text>
</comment>
<dbReference type="EMBL" id="JAMQPM010000002">
    <property type="protein sequence ID" value="MCW7526103.1"/>
    <property type="molecule type" value="Genomic_DNA"/>
</dbReference>
<evidence type="ECO:0000313" key="5">
    <source>
        <dbReference type="Proteomes" id="UP001208912"/>
    </source>
</evidence>
<dbReference type="InterPro" id="IPR004843">
    <property type="entry name" value="Calcineurin-like_PHP"/>
</dbReference>
<dbReference type="GO" id="GO:0016791">
    <property type="term" value="F:phosphatase activity"/>
    <property type="evidence" value="ECO:0007669"/>
    <property type="project" value="TreeGrafter"/>
</dbReference>
<dbReference type="InterPro" id="IPR050126">
    <property type="entry name" value="Ap4A_hydrolase"/>
</dbReference>
<dbReference type="RefSeq" id="WP_265351380.1">
    <property type="nucleotide sequence ID" value="NZ_JAMQPL010000002.1"/>
</dbReference>
<dbReference type="PANTHER" id="PTHR42850:SF4">
    <property type="entry name" value="ZINC-DEPENDENT ENDOPOLYPHOSPHATASE"/>
    <property type="match status" value="1"/>
</dbReference>
<reference evidence="3 5" key="1">
    <citation type="submission" date="2022-06" db="EMBL/GenBank/DDBJ databases">
        <title>Leptospira isolates from biofilms formed at urban environments.</title>
        <authorList>
            <person name="Ribeiro P.S."/>
            <person name="Sousa T."/>
            <person name="Carvalho N."/>
            <person name="Aburjaile F."/>
            <person name="Neves F."/>
            <person name="Oliveira D."/>
            <person name="Blanco L."/>
            <person name="Lima J."/>
            <person name="Costa F."/>
            <person name="Brenig B."/>
            <person name="Soares S."/>
            <person name="Ramos R."/>
            <person name="Goes-Neto A."/>
            <person name="Matiuzzi M."/>
            <person name="Azevedo V."/>
            <person name="Ristow P."/>
        </authorList>
    </citation>
    <scope>NUCLEOTIDE SEQUENCE</scope>
    <source>
        <strain evidence="2 5">VSF19</strain>
        <strain evidence="3">VSF20</strain>
    </source>
</reference>
<proteinExistence type="predicted"/>
<dbReference type="Gene3D" id="3.60.21.10">
    <property type="match status" value="1"/>
</dbReference>
<sequence length="196" mass="22947">MKYEKTIAIGDVHACSIQLKELLFKLEIIPDALLLFMGDYINYGTQNRETIDILRSLNRKAIFLFGNHEEWLLKLWEENEAHPIKRKQILKYYNFTEVHLNWFKENLVYSYENDYAFFSHAGIDDRNSLKEQTKYDLLNSAFRENLDHVTSKLIIQGHIPFNKVVNYGNHWFLDTKCGLGGKLSALVVPSMQVITS</sequence>
<dbReference type="PANTHER" id="PTHR42850">
    <property type="entry name" value="METALLOPHOSPHOESTERASE"/>
    <property type="match status" value="1"/>
</dbReference>
<dbReference type="Pfam" id="PF00149">
    <property type="entry name" value="Metallophos"/>
    <property type="match status" value="1"/>
</dbReference>
<feature type="domain" description="Calcineurin-like phosphoesterase" evidence="1">
    <location>
        <begin position="6"/>
        <end position="172"/>
    </location>
</feature>
<evidence type="ECO:0000259" key="1">
    <source>
        <dbReference type="Pfam" id="PF00149"/>
    </source>
</evidence>
<protein>
    <submittedName>
        <fullName evidence="3">Metallophosphoesterase</fullName>
    </submittedName>
</protein>
<evidence type="ECO:0000313" key="4">
    <source>
        <dbReference type="Proteomes" id="UP001208540"/>
    </source>
</evidence>
<dbReference type="InterPro" id="IPR029052">
    <property type="entry name" value="Metallo-depent_PP-like"/>
</dbReference>
<dbReference type="AlphaFoldDB" id="A0AAW5VHX0"/>